<protein>
    <recommendedName>
        <fullName evidence="3">Minor tail protein</fullName>
    </recommendedName>
</protein>
<gene>
    <name evidence="1" type="ORF">GCM10010328_30170</name>
</gene>
<comment type="caution">
    <text evidence="1">The sequence shown here is derived from an EMBL/GenBank/DDBJ whole genome shotgun (WGS) entry which is preliminary data.</text>
</comment>
<evidence type="ECO:0000313" key="2">
    <source>
        <dbReference type="Proteomes" id="UP000624183"/>
    </source>
</evidence>
<reference evidence="2" key="1">
    <citation type="journal article" date="2019" name="Int. J. Syst. Evol. Microbiol.">
        <title>The Global Catalogue of Microorganisms (GCM) 10K type strain sequencing project: providing services to taxonomists for standard genome sequencing and annotation.</title>
        <authorList>
            <consortium name="The Broad Institute Genomics Platform"/>
            <consortium name="The Broad Institute Genome Sequencing Center for Infectious Disease"/>
            <person name="Wu L."/>
            <person name="Ma J."/>
        </authorList>
    </citation>
    <scope>NUCLEOTIDE SEQUENCE [LARGE SCALE GENOMIC DNA]</scope>
    <source>
        <strain evidence="2">JCM 4602</strain>
    </source>
</reference>
<evidence type="ECO:0000313" key="1">
    <source>
        <dbReference type="EMBL" id="GGZ53322.1"/>
    </source>
</evidence>
<accession>A0ABQ3BPP8</accession>
<dbReference type="EMBL" id="BMUW01000004">
    <property type="protein sequence ID" value="GGZ53322.1"/>
    <property type="molecule type" value="Genomic_DNA"/>
</dbReference>
<keyword evidence="2" id="KW-1185">Reference proteome</keyword>
<sequence length="314" mass="33907">MAQNSWPSPSYNDRAVTDAEYEAMAARFSDDGIYGDPTDTAVVSEGVGLSVNVRSGVNGSVRGHAWTSGTSTVPLSVAANGSASTRMDRVVLRLDRSDWTVRAVIKQGSPGGSVPTLTQQTGTTGVYEVLLGNITVPPSATSVTVTRGERYVGTRVRPCTSTSLTDPNPTLGELRWETDTKRLAVYDGEELRTLHHRSAQIVVDSPFMGWSNETASVLEARNGVVCLRLGSFQRGSRLLGYDTNSRLPVLIPAAYRHPNRDQFGIVYITGAQIGRITIPSRNDPKAGQVWLTQHPDVAVGDRVLSSSISWVVDY</sequence>
<dbReference type="Proteomes" id="UP000624183">
    <property type="component" value="Unassembled WGS sequence"/>
</dbReference>
<proteinExistence type="predicted"/>
<name>A0ABQ3BPP8_9ACTN</name>
<organism evidence="1 2">
    <name type="scientific">Streptomyces rubiginosohelvolus</name>
    <dbReference type="NCBI Taxonomy" id="67362"/>
    <lineage>
        <taxon>Bacteria</taxon>
        <taxon>Bacillati</taxon>
        <taxon>Actinomycetota</taxon>
        <taxon>Actinomycetes</taxon>
        <taxon>Kitasatosporales</taxon>
        <taxon>Streptomycetaceae</taxon>
        <taxon>Streptomyces</taxon>
    </lineage>
</organism>
<evidence type="ECO:0008006" key="3">
    <source>
        <dbReference type="Google" id="ProtNLM"/>
    </source>
</evidence>